<dbReference type="AlphaFoldDB" id="A0A2P2NGA0"/>
<reference evidence="1" key="1">
    <citation type="submission" date="2018-02" db="EMBL/GenBank/DDBJ databases">
        <title>Rhizophora mucronata_Transcriptome.</title>
        <authorList>
            <person name="Meera S.P."/>
            <person name="Sreeshan A."/>
            <person name="Augustine A."/>
        </authorList>
    </citation>
    <scope>NUCLEOTIDE SEQUENCE</scope>
    <source>
        <tissue evidence="1">Leaf</tissue>
    </source>
</reference>
<proteinExistence type="predicted"/>
<accession>A0A2P2NGA0</accession>
<organism evidence="1">
    <name type="scientific">Rhizophora mucronata</name>
    <name type="common">Asiatic mangrove</name>
    <dbReference type="NCBI Taxonomy" id="61149"/>
    <lineage>
        <taxon>Eukaryota</taxon>
        <taxon>Viridiplantae</taxon>
        <taxon>Streptophyta</taxon>
        <taxon>Embryophyta</taxon>
        <taxon>Tracheophyta</taxon>
        <taxon>Spermatophyta</taxon>
        <taxon>Magnoliopsida</taxon>
        <taxon>eudicotyledons</taxon>
        <taxon>Gunneridae</taxon>
        <taxon>Pentapetalae</taxon>
        <taxon>rosids</taxon>
        <taxon>fabids</taxon>
        <taxon>Malpighiales</taxon>
        <taxon>Rhizophoraceae</taxon>
        <taxon>Rhizophora</taxon>
    </lineage>
</organism>
<dbReference type="EMBL" id="GGEC01061023">
    <property type="protein sequence ID" value="MBX41507.1"/>
    <property type="molecule type" value="Transcribed_RNA"/>
</dbReference>
<name>A0A2P2NGA0_RHIMU</name>
<evidence type="ECO:0000313" key="1">
    <source>
        <dbReference type="EMBL" id="MBX41507.1"/>
    </source>
</evidence>
<sequence length="51" mass="5976">MAFGTLDAKCRTIKKVPKRWKSSWVFETRTTCRLPIIPLKNRQTTIVDSPR</sequence>
<protein>
    <submittedName>
        <fullName evidence="1">Uncharacterized protein</fullName>
    </submittedName>
</protein>